<comment type="caution">
    <text evidence="4">The sequence shown here is derived from an EMBL/GenBank/DDBJ whole genome shotgun (WGS) entry which is preliminary data.</text>
</comment>
<evidence type="ECO:0000256" key="1">
    <source>
        <dbReference type="ARBA" id="ARBA00022741"/>
    </source>
</evidence>
<dbReference type="GO" id="GO:0051607">
    <property type="term" value="P:defense response to virus"/>
    <property type="evidence" value="ECO:0007669"/>
    <property type="project" value="UniProtKB-KW"/>
</dbReference>
<dbReference type="Gene3D" id="3.30.70.2220">
    <property type="entry name" value="CRISPR-Cas system, Cmr2 subunit, D1 domain, cysteine cluster"/>
    <property type="match status" value="1"/>
</dbReference>
<dbReference type="InterPro" id="IPR043128">
    <property type="entry name" value="Rev_trsase/Diguanyl_cyclase"/>
</dbReference>
<protein>
    <submittedName>
        <fullName evidence="4">Type III-B CRISPR-associated protein Cas10/Cmr2</fullName>
    </submittedName>
</protein>
<organism evidence="4 5">
    <name type="scientific">Thiocapsa imhoffii</name>
    <dbReference type="NCBI Taxonomy" id="382777"/>
    <lineage>
        <taxon>Bacteria</taxon>
        <taxon>Pseudomonadati</taxon>
        <taxon>Pseudomonadota</taxon>
        <taxon>Gammaproteobacteria</taxon>
        <taxon>Chromatiales</taxon>
        <taxon>Chromatiaceae</taxon>
        <taxon>Thiocapsa</taxon>
    </lineage>
</organism>
<evidence type="ECO:0000313" key="4">
    <source>
        <dbReference type="EMBL" id="MBK1645222.1"/>
    </source>
</evidence>
<gene>
    <name evidence="4" type="primary">cas10</name>
    <name evidence="4" type="ORF">CKO25_11330</name>
</gene>
<accession>A0A9X0WI87</accession>
<dbReference type="GO" id="GO:0000166">
    <property type="term" value="F:nucleotide binding"/>
    <property type="evidence" value="ECO:0007669"/>
    <property type="project" value="UniProtKB-KW"/>
</dbReference>
<keyword evidence="2" id="KW-0051">Antiviral defense</keyword>
<dbReference type="EMBL" id="NRSD01000010">
    <property type="protein sequence ID" value="MBK1645222.1"/>
    <property type="molecule type" value="Genomic_DNA"/>
</dbReference>
<sequence>MPRYLVTLSLGPVQSLIEAARRTRDLWCGSWLLSESARAAAQVLHQAQPGCLIFPCPEKPDEELQPQREPGDSANIANILRAEVELPDATAARALCEQAKEAAARRLFELGEQARRKLGVKLRAEVWQAQIGDLLEGFAAWAEIPAGDDGYTQAGAKLGGTLAARKATRDFRPAAPLKTPGLPKSSLDGALETVLPEHWHEEHRARRQLGLSRGEQLDALGVMKRMAGNVEQFTPYSRVAADPWIRSLDADQQRALSAAYEPIVQSGLATRVSGNRGAYDALPYDAQMLYDFRLDNALAAKGEDAAEPEEREALLKLRKVMRSLPEAVGAPVPYAVILKADGDRMGALLQQAKQAKDSRAISQALHGFASDVRRLVRQHHGHAIYSGGDDVLALLPLPDAFACARTLAQAFEKALDPVARSLGLEAAEHPTLSVGLAIGHLMEPLGALRQRAGRAEHLAKGDTETTPRNALAIVLGIRSGGELEWRANWNDAEALAELDDFTAAYRDGQLPSRVAYDLRAIDRRLAWMREDDTPAARGMREAEVARMLDRARTAGDSQPLEQEHRERILTASRCPSLARLADTLILARWLSARTAADLGVRDQ</sequence>
<dbReference type="AlphaFoldDB" id="A0A9X0WI87"/>
<dbReference type="Pfam" id="PF12469">
    <property type="entry name" value="Cmr2_N"/>
    <property type="match status" value="1"/>
</dbReference>
<name>A0A9X0WI87_9GAMM</name>
<keyword evidence="5" id="KW-1185">Reference proteome</keyword>
<keyword evidence="1" id="KW-0547">Nucleotide-binding</keyword>
<dbReference type="NCBIfam" id="TIGR02577">
    <property type="entry name" value="cas_TM1794_Cmr2"/>
    <property type="match status" value="1"/>
</dbReference>
<dbReference type="InterPro" id="IPR013407">
    <property type="entry name" value="CRISPR-assoc_prot_Cmr2"/>
</dbReference>
<evidence type="ECO:0000259" key="3">
    <source>
        <dbReference type="PROSITE" id="PS50887"/>
    </source>
</evidence>
<dbReference type="RefSeq" id="WP_200388028.1">
    <property type="nucleotide sequence ID" value="NZ_NRSD01000010.1"/>
</dbReference>
<dbReference type="InterPro" id="IPR038242">
    <property type="entry name" value="Cmr2_N"/>
</dbReference>
<proteinExistence type="predicted"/>
<dbReference type="Proteomes" id="UP001138802">
    <property type="component" value="Unassembled WGS sequence"/>
</dbReference>
<dbReference type="InterPro" id="IPR054767">
    <property type="entry name" value="Cas10-Cmr2_palm2"/>
</dbReference>
<evidence type="ECO:0000256" key="2">
    <source>
        <dbReference type="ARBA" id="ARBA00023118"/>
    </source>
</evidence>
<dbReference type="InterPro" id="IPR000160">
    <property type="entry name" value="GGDEF_dom"/>
</dbReference>
<dbReference type="Pfam" id="PF22335">
    <property type="entry name" value="Cas10-Cmr2_palm2"/>
    <property type="match status" value="1"/>
</dbReference>
<dbReference type="Gene3D" id="3.30.70.270">
    <property type="match status" value="1"/>
</dbReference>
<evidence type="ECO:0000313" key="5">
    <source>
        <dbReference type="Proteomes" id="UP001138802"/>
    </source>
</evidence>
<feature type="domain" description="GGDEF" evidence="3">
    <location>
        <begin position="333"/>
        <end position="476"/>
    </location>
</feature>
<dbReference type="InterPro" id="IPR024615">
    <property type="entry name" value="CRISPR-assoc_Cmr2_N"/>
</dbReference>
<reference evidence="4 5" key="1">
    <citation type="journal article" date="2020" name="Microorganisms">
        <title>Osmotic Adaptation and Compatible Solute Biosynthesis of Phototrophic Bacteria as Revealed from Genome Analyses.</title>
        <authorList>
            <person name="Imhoff J.F."/>
            <person name="Rahn T."/>
            <person name="Kunzel S."/>
            <person name="Keller A."/>
            <person name="Neulinger S.C."/>
        </authorList>
    </citation>
    <scope>NUCLEOTIDE SEQUENCE [LARGE SCALE GENOMIC DNA]</scope>
    <source>
        <strain evidence="4 5">DSM 21303</strain>
    </source>
</reference>
<dbReference type="PROSITE" id="PS50887">
    <property type="entry name" value="GGDEF"/>
    <property type="match status" value="1"/>
</dbReference>